<accession>A0A2D3TD29</accession>
<gene>
    <name evidence="1" type="ORF">BJP43_04705</name>
</gene>
<reference evidence="2" key="1">
    <citation type="submission" date="2016-10" db="EMBL/GenBank/DDBJ databases">
        <authorList>
            <person name="Chevignon G."/>
        </authorList>
    </citation>
    <scope>NUCLEOTIDE SEQUENCE [LARGE SCALE GENOMIC DNA]</scope>
    <source>
        <strain evidence="2">ZA17</strain>
    </source>
</reference>
<proteinExistence type="predicted"/>
<dbReference type="EMBL" id="CP017613">
    <property type="protein sequence ID" value="ATW33689.1"/>
    <property type="molecule type" value="Genomic_DNA"/>
</dbReference>
<reference evidence="2" key="2">
    <citation type="submission" date="2017-11" db="EMBL/GenBank/DDBJ databases">
        <title>PacBio sequencing of new strain of the secondary endosymbiont Candidatus Hamiltonella defensa.</title>
        <authorList>
            <person name="Strand M.R."/>
            <person name="Oliver K."/>
        </authorList>
    </citation>
    <scope>NUCLEOTIDE SEQUENCE [LARGE SCALE GENOMIC DNA]</scope>
    <source>
        <strain evidence="2">ZA17</strain>
    </source>
</reference>
<dbReference type="AlphaFoldDB" id="A0A2D3TD29"/>
<evidence type="ECO:0000313" key="1">
    <source>
        <dbReference type="EMBL" id="ATW33689.1"/>
    </source>
</evidence>
<name>A0A2D3TD29_9ENTR</name>
<dbReference type="Proteomes" id="UP000229055">
    <property type="component" value="Chromosome"/>
</dbReference>
<evidence type="ECO:0000313" key="2">
    <source>
        <dbReference type="Proteomes" id="UP000229055"/>
    </source>
</evidence>
<organism evidence="1 2">
    <name type="scientific">Candidatus Williamhamiltonella defendens</name>
    <dbReference type="NCBI Taxonomy" id="138072"/>
    <lineage>
        <taxon>Bacteria</taxon>
        <taxon>Pseudomonadati</taxon>
        <taxon>Pseudomonadota</taxon>
        <taxon>Gammaproteobacteria</taxon>
        <taxon>Enterobacterales</taxon>
        <taxon>Enterobacteriaceae</taxon>
        <taxon>aphid secondary symbionts</taxon>
        <taxon>Candidatus Williamhamiltonella</taxon>
    </lineage>
</organism>
<sequence>MWAYFHDLHLTNAFHDGSNLANGDFKILQTATGRAAQLAGSQFLFQALSEQVKVSDVKTLYYYMTTNLATTGMQIGKRHRWAPQDKNYSILSH</sequence>
<protein>
    <submittedName>
        <fullName evidence="1">Uncharacterized protein</fullName>
    </submittedName>
</protein>